<dbReference type="InterPro" id="IPR001927">
    <property type="entry name" value="Na/Gal_symport"/>
</dbReference>
<feature type="transmembrane region" description="Helical" evidence="1">
    <location>
        <begin position="389"/>
        <end position="408"/>
    </location>
</feature>
<dbReference type="GO" id="GO:0015293">
    <property type="term" value="F:symporter activity"/>
    <property type="evidence" value="ECO:0007669"/>
    <property type="project" value="InterPro"/>
</dbReference>
<dbReference type="InterPro" id="IPR036259">
    <property type="entry name" value="MFS_trans_sf"/>
</dbReference>
<accession>A0A6N7VYM9</accession>
<feature type="transmembrane region" description="Helical" evidence="1">
    <location>
        <begin position="21"/>
        <end position="40"/>
    </location>
</feature>
<dbReference type="Proteomes" id="UP000436047">
    <property type="component" value="Unassembled WGS sequence"/>
</dbReference>
<gene>
    <name evidence="2" type="ORF">FYJ45_07390</name>
</gene>
<dbReference type="RefSeq" id="WP_154464090.1">
    <property type="nucleotide sequence ID" value="NZ_JAXDZL010000165.1"/>
</dbReference>
<feature type="transmembrane region" description="Helical" evidence="1">
    <location>
        <begin position="248"/>
        <end position="273"/>
    </location>
</feature>
<dbReference type="AlphaFoldDB" id="A0A6N7VYM9"/>
<feature type="transmembrane region" description="Helical" evidence="1">
    <location>
        <begin position="161"/>
        <end position="181"/>
    </location>
</feature>
<dbReference type="GeneID" id="86052887"/>
<dbReference type="EMBL" id="VUMI01000009">
    <property type="protein sequence ID" value="MSS88126.1"/>
    <property type="molecule type" value="Genomic_DNA"/>
</dbReference>
<evidence type="ECO:0000256" key="1">
    <source>
        <dbReference type="SAM" id="Phobius"/>
    </source>
</evidence>
<dbReference type="GO" id="GO:0005886">
    <property type="term" value="C:plasma membrane"/>
    <property type="evidence" value="ECO:0007669"/>
    <property type="project" value="TreeGrafter"/>
</dbReference>
<feature type="transmembrane region" description="Helical" evidence="1">
    <location>
        <begin position="46"/>
        <end position="64"/>
    </location>
</feature>
<dbReference type="Gene3D" id="1.20.1250.20">
    <property type="entry name" value="MFS general substrate transporter like domains"/>
    <property type="match status" value="2"/>
</dbReference>
<dbReference type="Pfam" id="PF13347">
    <property type="entry name" value="MFS_2"/>
    <property type="match status" value="1"/>
</dbReference>
<keyword evidence="3" id="KW-1185">Reference proteome</keyword>
<feature type="transmembrane region" description="Helical" evidence="1">
    <location>
        <begin position="117"/>
        <end position="140"/>
    </location>
</feature>
<feature type="transmembrane region" description="Helical" evidence="1">
    <location>
        <begin position="279"/>
        <end position="301"/>
    </location>
</feature>
<dbReference type="InterPro" id="IPR039672">
    <property type="entry name" value="MFS_2"/>
</dbReference>
<keyword evidence="1" id="KW-0812">Transmembrane</keyword>
<keyword evidence="1" id="KW-0472">Membrane</keyword>
<protein>
    <recommendedName>
        <fullName evidence="4">MFS transporter</fullName>
    </recommendedName>
</protein>
<feature type="transmembrane region" description="Helical" evidence="1">
    <location>
        <begin position="193"/>
        <end position="212"/>
    </location>
</feature>
<dbReference type="GO" id="GO:0008643">
    <property type="term" value="P:carbohydrate transport"/>
    <property type="evidence" value="ECO:0007669"/>
    <property type="project" value="InterPro"/>
</dbReference>
<dbReference type="PANTHER" id="PTHR11328:SF24">
    <property type="entry name" value="MAJOR FACILITATOR SUPERFAMILY (MFS) PROFILE DOMAIN-CONTAINING PROTEIN"/>
    <property type="match status" value="1"/>
</dbReference>
<dbReference type="PANTHER" id="PTHR11328">
    <property type="entry name" value="MAJOR FACILITATOR SUPERFAMILY DOMAIN-CONTAINING PROTEIN"/>
    <property type="match status" value="1"/>
</dbReference>
<dbReference type="GO" id="GO:0006814">
    <property type="term" value="P:sodium ion transport"/>
    <property type="evidence" value="ECO:0007669"/>
    <property type="project" value="InterPro"/>
</dbReference>
<dbReference type="CDD" id="cd17332">
    <property type="entry name" value="MFS_MelB_like"/>
    <property type="match status" value="1"/>
</dbReference>
<feature type="transmembrane region" description="Helical" evidence="1">
    <location>
        <begin position="420"/>
        <end position="445"/>
    </location>
</feature>
<comment type="caution">
    <text evidence="2">The sequence shown here is derived from an EMBL/GenBank/DDBJ whole genome shotgun (WGS) entry which is preliminary data.</text>
</comment>
<feature type="transmembrane region" description="Helical" evidence="1">
    <location>
        <begin position="93"/>
        <end position="111"/>
    </location>
</feature>
<evidence type="ECO:0000313" key="3">
    <source>
        <dbReference type="Proteomes" id="UP000436047"/>
    </source>
</evidence>
<evidence type="ECO:0000313" key="2">
    <source>
        <dbReference type="EMBL" id="MSS88126.1"/>
    </source>
</evidence>
<dbReference type="NCBIfam" id="TIGR00792">
    <property type="entry name" value="gph"/>
    <property type="match status" value="1"/>
</dbReference>
<name>A0A6N7VYM9_9FIRM</name>
<sequence length="466" mass="50658">MGKTSVSSSHSSLNKKNLIGYAMGDLGGCMTFAVMGSFLTPYYTEVAGLSTGAVASMYLILKIWDAINDPLMGALMDKIFARTHSSKGKFRPWMVRATPLLLITSILMYTAPTYANGAAKVLVALVTYLLYEASYTMFNIPYGSLLSAMAGNDAERANLSSARGFGSMIGNLIPMFMFPIIIDNMTANPQLGYTTGVTVCAVIGFIACFLSCKWTCERNLRPVEEDIKDSSDIKFTDILVVFRKNRAFVALCLQGLFYCIMQYMGTTLGIYMYRDVLGALSMMSIMTLVSMGLSFIFLALVPKVVAKAGLEKTVRASQLISVVLYVILFLLPNNIFVYMAVSAFASGFGGITVLMQWGMVGEAIDYNEYVTGKRTEGSIYGTFNLMRRIGQAIGSSAAVALLGIIGYMPGAETQTAGVQMGIKALVVLTPAVFLLLCWVSLKFVWNITPEIRELMAASKEGGKTEE</sequence>
<evidence type="ECO:0008006" key="4">
    <source>
        <dbReference type="Google" id="ProtNLM"/>
    </source>
</evidence>
<proteinExistence type="predicted"/>
<organism evidence="2 3">
    <name type="scientific">Eisenbergiella porci</name>
    <dbReference type="NCBI Taxonomy" id="2652274"/>
    <lineage>
        <taxon>Bacteria</taxon>
        <taxon>Bacillati</taxon>
        <taxon>Bacillota</taxon>
        <taxon>Clostridia</taxon>
        <taxon>Lachnospirales</taxon>
        <taxon>Lachnospiraceae</taxon>
        <taxon>Eisenbergiella</taxon>
    </lineage>
</organism>
<reference evidence="2 3" key="1">
    <citation type="submission" date="2019-08" db="EMBL/GenBank/DDBJ databases">
        <title>In-depth cultivation of the pig gut microbiome towards novel bacterial diversity and tailored functional studies.</title>
        <authorList>
            <person name="Wylensek D."/>
            <person name="Hitch T.C.A."/>
            <person name="Clavel T."/>
        </authorList>
    </citation>
    <scope>NUCLEOTIDE SEQUENCE [LARGE SCALE GENOMIC DNA]</scope>
    <source>
        <strain evidence="2 3">WCA-389-WT-23B</strain>
    </source>
</reference>
<keyword evidence="1" id="KW-1133">Transmembrane helix</keyword>
<dbReference type="SUPFAM" id="SSF103473">
    <property type="entry name" value="MFS general substrate transporter"/>
    <property type="match status" value="1"/>
</dbReference>